<dbReference type="OrthoDB" id="3800228at2759"/>
<keyword evidence="2" id="KW-1185">Reference proteome</keyword>
<proteinExistence type="predicted"/>
<gene>
    <name evidence="1" type="ORF">EK21DRAFT_88961</name>
</gene>
<reference evidence="1" key="1">
    <citation type="journal article" date="2020" name="Stud. Mycol.">
        <title>101 Dothideomycetes genomes: a test case for predicting lifestyles and emergence of pathogens.</title>
        <authorList>
            <person name="Haridas S."/>
            <person name="Albert R."/>
            <person name="Binder M."/>
            <person name="Bloem J."/>
            <person name="Labutti K."/>
            <person name="Salamov A."/>
            <person name="Andreopoulos B."/>
            <person name="Baker S."/>
            <person name="Barry K."/>
            <person name="Bills G."/>
            <person name="Bluhm B."/>
            <person name="Cannon C."/>
            <person name="Castanera R."/>
            <person name="Culley D."/>
            <person name="Daum C."/>
            <person name="Ezra D."/>
            <person name="Gonzalez J."/>
            <person name="Henrissat B."/>
            <person name="Kuo A."/>
            <person name="Liang C."/>
            <person name="Lipzen A."/>
            <person name="Lutzoni F."/>
            <person name="Magnuson J."/>
            <person name="Mondo S."/>
            <person name="Nolan M."/>
            <person name="Ohm R."/>
            <person name="Pangilinan J."/>
            <person name="Park H.-J."/>
            <person name="Ramirez L."/>
            <person name="Alfaro M."/>
            <person name="Sun H."/>
            <person name="Tritt A."/>
            <person name="Yoshinaga Y."/>
            <person name="Zwiers L.-H."/>
            <person name="Turgeon B."/>
            <person name="Goodwin S."/>
            <person name="Spatafora J."/>
            <person name="Crous P."/>
            <person name="Grigoriev I."/>
        </authorList>
    </citation>
    <scope>NUCLEOTIDE SEQUENCE</scope>
    <source>
        <strain evidence="1">CBS 110217</strain>
    </source>
</reference>
<evidence type="ECO:0000313" key="1">
    <source>
        <dbReference type="EMBL" id="KAF2030454.1"/>
    </source>
</evidence>
<dbReference type="AlphaFoldDB" id="A0A9P4HA37"/>
<dbReference type="Proteomes" id="UP000799777">
    <property type="component" value="Unassembled WGS sequence"/>
</dbReference>
<organism evidence="1 2">
    <name type="scientific">Setomelanomma holmii</name>
    <dbReference type="NCBI Taxonomy" id="210430"/>
    <lineage>
        <taxon>Eukaryota</taxon>
        <taxon>Fungi</taxon>
        <taxon>Dikarya</taxon>
        <taxon>Ascomycota</taxon>
        <taxon>Pezizomycotina</taxon>
        <taxon>Dothideomycetes</taxon>
        <taxon>Pleosporomycetidae</taxon>
        <taxon>Pleosporales</taxon>
        <taxon>Pleosporineae</taxon>
        <taxon>Phaeosphaeriaceae</taxon>
        <taxon>Setomelanomma</taxon>
    </lineage>
</organism>
<name>A0A9P4HA37_9PLEO</name>
<dbReference type="EMBL" id="ML978190">
    <property type="protein sequence ID" value="KAF2030454.1"/>
    <property type="molecule type" value="Genomic_DNA"/>
</dbReference>
<comment type="caution">
    <text evidence="1">The sequence shown here is derived from an EMBL/GenBank/DDBJ whole genome shotgun (WGS) entry which is preliminary data.</text>
</comment>
<protein>
    <submittedName>
        <fullName evidence="1">Uncharacterized protein</fullName>
    </submittedName>
</protein>
<sequence>MFVYRSSQLRAPIHQRVRGAPAHPPSDAHGFQVNISIGTTTVHTLLFGSTLLSIVNLRKCFHRDVFPLRSSSCPLRAGIVIPMELQTRATYTMLADKPYRWTNCGDSCSPGFVSAPGSGGASNEMMWGHSHCKYGSLSQMCCPANAPQTTCTWRGHANSGKCTPRCKNGEAEVWTINVGCKSGHQSACYTTSTSSIEAYASCRWQGTAPNCWGDQIYHPLDTCDSPTFRNVAVEAPAGFGGSDTRHAGMFFQLSCFP</sequence>
<evidence type="ECO:0000313" key="2">
    <source>
        <dbReference type="Proteomes" id="UP000799777"/>
    </source>
</evidence>
<accession>A0A9P4HA37</accession>